<evidence type="ECO:0008006" key="3">
    <source>
        <dbReference type="Google" id="ProtNLM"/>
    </source>
</evidence>
<accession>A0A9E1GKT9</accession>
<evidence type="ECO:0000313" key="1">
    <source>
        <dbReference type="EMBL" id="MBS6622317.1"/>
    </source>
</evidence>
<gene>
    <name evidence="1" type="ORF">KH315_09195</name>
</gene>
<organism evidence="1 2">
    <name type="scientific">Faecalibacterium prausnitzii</name>
    <dbReference type="NCBI Taxonomy" id="853"/>
    <lineage>
        <taxon>Bacteria</taxon>
        <taxon>Bacillati</taxon>
        <taxon>Bacillota</taxon>
        <taxon>Clostridia</taxon>
        <taxon>Eubacteriales</taxon>
        <taxon>Oscillospiraceae</taxon>
        <taxon>Faecalibacterium</taxon>
    </lineage>
</organism>
<evidence type="ECO:0000313" key="2">
    <source>
        <dbReference type="Proteomes" id="UP000811365"/>
    </source>
</evidence>
<protein>
    <recommendedName>
        <fullName evidence="3">Restriction alleviation protein, Lar family</fullName>
    </recommendedName>
</protein>
<sequence>MEVKLKPCPFCGADNKPMGAIMRTANRGEWKHWYNGCVLSGFVIKADKIEVWNRRVSDGNR</sequence>
<proteinExistence type="predicted"/>
<dbReference type="AlphaFoldDB" id="A0A9E1GKT9"/>
<name>A0A9E1GKT9_9FIRM</name>
<comment type="caution">
    <text evidence="1">The sequence shown here is derived from an EMBL/GenBank/DDBJ whole genome shotgun (WGS) entry which is preliminary data.</text>
</comment>
<dbReference type="Proteomes" id="UP000811365">
    <property type="component" value="Unassembled WGS sequence"/>
</dbReference>
<dbReference type="EMBL" id="JAGZYH010000033">
    <property type="protein sequence ID" value="MBS6622317.1"/>
    <property type="molecule type" value="Genomic_DNA"/>
</dbReference>
<reference evidence="1" key="1">
    <citation type="submission" date="2021-02" db="EMBL/GenBank/DDBJ databases">
        <title>Infant gut strain persistence is associated with maternal origin, phylogeny, and functional potential including surface adhesion and iron acquisition.</title>
        <authorList>
            <person name="Lou Y.C."/>
        </authorList>
    </citation>
    <scope>NUCLEOTIDE SEQUENCE</scope>
    <source>
        <strain evidence="1">L2_039_000G1_dasL2_039_000G1_maxbin2.maxbin.077</strain>
    </source>
</reference>